<dbReference type="GO" id="GO:0042882">
    <property type="term" value="P:L-arabinose transmembrane transport"/>
    <property type="evidence" value="ECO:0007669"/>
    <property type="project" value="UniProtKB-UniRule"/>
</dbReference>
<evidence type="ECO:0000256" key="2">
    <source>
        <dbReference type="ARBA" id="ARBA00007639"/>
    </source>
</evidence>
<dbReference type="PATRIC" id="fig|292.27.peg.1763"/>
<dbReference type="AlphaFoldDB" id="A0A0J6A1P0"/>
<dbReference type="SUPFAM" id="SSF53822">
    <property type="entry name" value="Periplasmic binding protein-like I"/>
    <property type="match status" value="1"/>
</dbReference>
<protein>
    <recommendedName>
        <fullName evidence="3">L-arabinose-binding periplasmic protein</fullName>
        <shortName evidence="3">ABP</shortName>
    </recommendedName>
</protein>
<dbReference type="InterPro" id="IPR050555">
    <property type="entry name" value="Bact_Solute-Bind_Prot2"/>
</dbReference>
<evidence type="ECO:0000313" key="6">
    <source>
        <dbReference type="EMBL" id="KML59620.1"/>
    </source>
</evidence>
<evidence type="ECO:0000256" key="1">
    <source>
        <dbReference type="ARBA" id="ARBA00004418"/>
    </source>
</evidence>
<proteinExistence type="inferred from homology"/>
<feature type="signal peptide" evidence="3">
    <location>
        <begin position="1"/>
        <end position="25"/>
    </location>
</feature>
<dbReference type="InterPro" id="IPR028082">
    <property type="entry name" value="Peripla_BP_I"/>
</dbReference>
<gene>
    <name evidence="6" type="ORF">VL15_10475</name>
</gene>
<dbReference type="GO" id="GO:0030246">
    <property type="term" value="F:carbohydrate binding"/>
    <property type="evidence" value="ECO:0007669"/>
    <property type="project" value="TreeGrafter"/>
</dbReference>
<dbReference type="InterPro" id="IPR026266">
    <property type="entry name" value="AraF"/>
</dbReference>
<feature type="chain" id="PRO_5005153190" description="L-arabinose-binding periplasmic protein" evidence="3">
    <location>
        <begin position="26"/>
        <end position="331"/>
    </location>
</feature>
<dbReference type="CDD" id="cd01540">
    <property type="entry name" value="PBP1_arabinose_binding"/>
    <property type="match status" value="1"/>
</dbReference>
<keyword evidence="3" id="KW-0813">Transport</keyword>
<keyword evidence="3" id="KW-0762">Sugar transport</keyword>
<dbReference type="RefSeq" id="WP_048245413.1">
    <property type="nucleotide sequence ID" value="NZ_LDWR01000017.1"/>
</dbReference>
<dbReference type="GO" id="GO:0030288">
    <property type="term" value="C:outer membrane-bounded periplasmic space"/>
    <property type="evidence" value="ECO:0007669"/>
    <property type="project" value="TreeGrafter"/>
</dbReference>
<feature type="domain" description="Periplasmic binding protein/LacI sugar binding" evidence="5">
    <location>
        <begin position="32"/>
        <end position="307"/>
    </location>
</feature>
<name>A0A0J6A1P0_BURCE</name>
<evidence type="ECO:0000259" key="5">
    <source>
        <dbReference type="Pfam" id="PF00532"/>
    </source>
</evidence>
<dbReference type="Proteomes" id="UP000036338">
    <property type="component" value="Unassembled WGS sequence"/>
</dbReference>
<comment type="caution">
    <text evidence="6">The sequence shown here is derived from an EMBL/GenBank/DDBJ whole genome shotgun (WGS) entry which is preliminary data.</text>
</comment>
<dbReference type="Gene3D" id="3.40.50.2300">
    <property type="match status" value="2"/>
</dbReference>
<evidence type="ECO:0000256" key="3">
    <source>
        <dbReference type="PIRNR" id="PIRNR002816"/>
    </source>
</evidence>
<dbReference type="Pfam" id="PF00532">
    <property type="entry name" value="Peripla_BP_1"/>
    <property type="match status" value="1"/>
</dbReference>
<dbReference type="PIRSF" id="PIRSF002816">
    <property type="entry name" value="AraF"/>
    <property type="match status" value="1"/>
</dbReference>
<evidence type="ECO:0000313" key="7">
    <source>
        <dbReference type="Proteomes" id="UP000036338"/>
    </source>
</evidence>
<feature type="site" description="The binding site for the sugar molecule has not yet been established, but C-87 may be involved" evidence="4">
    <location>
        <position position="92"/>
    </location>
</feature>
<reference evidence="6 7" key="1">
    <citation type="submission" date="2015-05" db="EMBL/GenBank/DDBJ databases">
        <title>Draft genome of Burkholderia cepacia LK29.</title>
        <authorList>
            <person name="Chan X.Y."/>
        </authorList>
    </citation>
    <scope>NUCLEOTIDE SEQUENCE [LARGE SCALE GENOMIC DNA]</scope>
    <source>
        <strain evidence="6 7">LK29</strain>
    </source>
</reference>
<evidence type="ECO:0000256" key="4">
    <source>
        <dbReference type="PIRSR" id="PIRSR002816-1"/>
    </source>
</evidence>
<keyword evidence="3" id="KW-0574">Periplasm</keyword>
<comment type="similarity">
    <text evidence="2 3">Belongs to the bacterial solute-binding protein 2 family.</text>
</comment>
<organism evidence="6 7">
    <name type="scientific">Burkholderia cepacia</name>
    <name type="common">Pseudomonas cepacia</name>
    <dbReference type="NCBI Taxonomy" id="292"/>
    <lineage>
        <taxon>Bacteria</taxon>
        <taxon>Pseudomonadati</taxon>
        <taxon>Pseudomonadota</taxon>
        <taxon>Betaproteobacteria</taxon>
        <taxon>Burkholderiales</taxon>
        <taxon>Burkholderiaceae</taxon>
        <taxon>Burkholderia</taxon>
        <taxon>Burkholderia cepacia complex</taxon>
    </lineage>
</organism>
<dbReference type="PANTHER" id="PTHR30036:SF6">
    <property type="entry name" value="L-ARABINOSE-BINDING PERIPLASMIC PROTEIN"/>
    <property type="match status" value="1"/>
</dbReference>
<dbReference type="EMBL" id="LDWR01000017">
    <property type="protein sequence ID" value="KML59620.1"/>
    <property type="molecule type" value="Genomic_DNA"/>
</dbReference>
<sequence length="331" mass="35099">MRFHWKTLVLATASITLFGGAPARAADATDVKIGFLVKQPDDPWFQDEWRFAEQAAKEKHFTLIKIATPSGEKVSTALDSLAAQKAQGVIICAPDVKLGPGIAAKAKRAGIKLMSVDDQLVDGHGAPLQGVPHMGISAYKIGQQVGQAIADETKRRGWNPAEVGIIRLAYDQLPTARERTTGAVDALKAAGFPAANVIDAPEMTADTEGAFNAANIALTKHANFKRWVAFGSNDDTTVGAVRAAEGRGIGADAMVAVGINGSQVALNEFAKPKPTGFYGSILLNPRQHGYQTSINMVDWITKNQAPPPLVLTSGTLITRDNEKQARAALGL</sequence>
<comment type="subcellular location">
    <subcellularLocation>
        <location evidence="1 3">Periplasm</location>
    </subcellularLocation>
</comment>
<keyword evidence="3" id="KW-0732">Signal</keyword>
<dbReference type="InterPro" id="IPR001761">
    <property type="entry name" value="Peripla_BP/Lac1_sug-bd_dom"/>
</dbReference>
<dbReference type="PANTHER" id="PTHR30036">
    <property type="entry name" value="D-XYLOSE-BINDING PERIPLASMIC PROTEIN"/>
    <property type="match status" value="1"/>
</dbReference>
<accession>A0A0J6A1P0</accession>